<gene>
    <name evidence="2" type="ORF">FHR33_009261</name>
</gene>
<evidence type="ECO:0000313" key="2">
    <source>
        <dbReference type="EMBL" id="MBB3733314.1"/>
    </source>
</evidence>
<dbReference type="AlphaFoldDB" id="A0A7W5YUH6"/>
<dbReference type="RefSeq" id="WP_183661507.1">
    <property type="nucleotide sequence ID" value="NZ_BAAAXX010000077.1"/>
</dbReference>
<dbReference type="GeneID" id="95395270"/>
<dbReference type="EMBL" id="JACIBV010000002">
    <property type="protein sequence ID" value="MBB3733314.1"/>
    <property type="molecule type" value="Genomic_DNA"/>
</dbReference>
<evidence type="ECO:0000256" key="1">
    <source>
        <dbReference type="SAM" id="MobiDB-lite"/>
    </source>
</evidence>
<protein>
    <submittedName>
        <fullName evidence="2">Uncharacterized protein</fullName>
    </submittedName>
</protein>
<sequence length="131" mass="13521">MTESREPEDQHGYAPDVGHGSEEAAQAGDRAFQPEAAGSPGPGRESSEEEQAGVSSTDTEARSPQGVGQSPSRQGEEIAQEEQEAGRETVGVKGESQRPYGTSTPEDATGVGAQEPEDEESPTLPPGDQGG</sequence>
<evidence type="ECO:0000313" key="3">
    <source>
        <dbReference type="Proteomes" id="UP000579945"/>
    </source>
</evidence>
<accession>A0A7W5YUH6</accession>
<feature type="region of interest" description="Disordered" evidence="1">
    <location>
        <begin position="1"/>
        <end position="131"/>
    </location>
</feature>
<name>A0A7W5YUH6_9ACTN</name>
<proteinExistence type="predicted"/>
<reference evidence="2 3" key="1">
    <citation type="submission" date="2020-08" db="EMBL/GenBank/DDBJ databases">
        <title>Sequencing the genomes of 1000 actinobacteria strains.</title>
        <authorList>
            <person name="Klenk H.-P."/>
        </authorList>
    </citation>
    <scope>NUCLEOTIDE SEQUENCE [LARGE SCALE GENOMIC DNA]</scope>
    <source>
        <strain evidence="2 3">DSM 44320</strain>
    </source>
</reference>
<feature type="compositionally biased region" description="Basic and acidic residues" evidence="1">
    <location>
        <begin position="1"/>
        <end position="11"/>
    </location>
</feature>
<keyword evidence="3" id="KW-1185">Reference proteome</keyword>
<organism evidence="2 3">
    <name type="scientific">Nonomuraea dietziae</name>
    <dbReference type="NCBI Taxonomy" id="65515"/>
    <lineage>
        <taxon>Bacteria</taxon>
        <taxon>Bacillati</taxon>
        <taxon>Actinomycetota</taxon>
        <taxon>Actinomycetes</taxon>
        <taxon>Streptosporangiales</taxon>
        <taxon>Streptosporangiaceae</taxon>
        <taxon>Nonomuraea</taxon>
    </lineage>
</organism>
<comment type="caution">
    <text evidence="2">The sequence shown here is derived from an EMBL/GenBank/DDBJ whole genome shotgun (WGS) entry which is preliminary data.</text>
</comment>
<dbReference type="Proteomes" id="UP000579945">
    <property type="component" value="Unassembled WGS sequence"/>
</dbReference>